<evidence type="ECO:0000313" key="2">
    <source>
        <dbReference type="Proteomes" id="UP000321331"/>
    </source>
</evidence>
<dbReference type="EMBL" id="VMNF01000009">
    <property type="protein sequence ID" value="TXC00944.1"/>
    <property type="molecule type" value="Genomic_DNA"/>
</dbReference>
<accession>A0A5C6SRI6</accession>
<comment type="caution">
    <text evidence="1">The sequence shown here is derived from an EMBL/GenBank/DDBJ whole genome shotgun (WGS) entry which is preliminary data.</text>
</comment>
<name>A0A5C6SRI6_FUSOC</name>
<dbReference type="Proteomes" id="UP000321331">
    <property type="component" value="Unassembled WGS sequence"/>
</dbReference>
<evidence type="ECO:0000313" key="1">
    <source>
        <dbReference type="EMBL" id="TXC00944.1"/>
    </source>
</evidence>
<organism evidence="1 2">
    <name type="scientific">Fusarium oxysporum f. sp. cubense</name>
    <dbReference type="NCBI Taxonomy" id="61366"/>
    <lineage>
        <taxon>Eukaryota</taxon>
        <taxon>Fungi</taxon>
        <taxon>Dikarya</taxon>
        <taxon>Ascomycota</taxon>
        <taxon>Pezizomycotina</taxon>
        <taxon>Sordariomycetes</taxon>
        <taxon>Hypocreomycetidae</taxon>
        <taxon>Hypocreales</taxon>
        <taxon>Nectriaceae</taxon>
        <taxon>Fusarium</taxon>
        <taxon>Fusarium oxysporum species complex</taxon>
    </lineage>
</organism>
<protein>
    <submittedName>
        <fullName evidence="1">Uncharacterized protein</fullName>
    </submittedName>
</protein>
<proteinExistence type="predicted"/>
<sequence>MVLFSKLSISQWRLPRRPLRPLCGLTIIVDWVFSPHEQSKILGDAGGGFQCYAKSYCVLLKTSGEASDTTYRAIIPKGWIPIELRRNKDRGLSTINTRTEWREPWDLACCGADSTVRSSDPRAPCASEILPVPGAHHTAFSASIHPFFVRVKPKAVSGVPKPTGHQQAKSTTTVTLPDLIHQLHEFDICIAG</sequence>
<reference evidence="1 2" key="1">
    <citation type="submission" date="2019-07" db="EMBL/GenBank/DDBJ databases">
        <title>The First High-Quality Draft Genome Sequence of the Causal Agent of the Current Panama Disease Epidemic.</title>
        <authorList>
            <person name="Warmington R.J."/>
            <person name="Kay W."/>
            <person name="Jeffries A."/>
            <person name="Bebber D."/>
            <person name="Moore K."/>
            <person name="Studholme D.J."/>
        </authorList>
    </citation>
    <scope>NUCLEOTIDE SEQUENCE [LARGE SCALE GENOMIC DNA]</scope>
    <source>
        <strain evidence="1 2">TR4</strain>
    </source>
</reference>
<gene>
    <name evidence="1" type="ORF">FocTR4_00008585</name>
</gene>
<dbReference type="AlphaFoldDB" id="A0A5C6SRI6"/>